<keyword evidence="1" id="KW-0812">Transmembrane</keyword>
<name>A0A0B6ZFJ3_9EUPU</name>
<keyword evidence="1" id="KW-1133">Transmembrane helix</keyword>
<feature type="transmembrane region" description="Helical" evidence="1">
    <location>
        <begin position="7"/>
        <end position="28"/>
    </location>
</feature>
<dbReference type="AlphaFoldDB" id="A0A0B6ZFJ3"/>
<keyword evidence="1" id="KW-0472">Membrane</keyword>
<evidence type="ECO:0000256" key="1">
    <source>
        <dbReference type="SAM" id="Phobius"/>
    </source>
</evidence>
<feature type="non-terminal residue" evidence="2">
    <location>
        <position position="71"/>
    </location>
</feature>
<gene>
    <name evidence="2" type="primary">ORF58978</name>
</gene>
<protein>
    <submittedName>
        <fullName evidence="2">Uncharacterized protein</fullName>
    </submittedName>
</protein>
<evidence type="ECO:0000313" key="2">
    <source>
        <dbReference type="EMBL" id="CEK66475.1"/>
    </source>
</evidence>
<dbReference type="EMBL" id="HACG01019610">
    <property type="protein sequence ID" value="CEK66475.1"/>
    <property type="molecule type" value="Transcribed_RNA"/>
</dbReference>
<organism evidence="2">
    <name type="scientific">Arion vulgaris</name>
    <dbReference type="NCBI Taxonomy" id="1028688"/>
    <lineage>
        <taxon>Eukaryota</taxon>
        <taxon>Metazoa</taxon>
        <taxon>Spiralia</taxon>
        <taxon>Lophotrochozoa</taxon>
        <taxon>Mollusca</taxon>
        <taxon>Gastropoda</taxon>
        <taxon>Heterobranchia</taxon>
        <taxon>Euthyneura</taxon>
        <taxon>Panpulmonata</taxon>
        <taxon>Eupulmonata</taxon>
        <taxon>Stylommatophora</taxon>
        <taxon>Helicina</taxon>
        <taxon>Arionoidea</taxon>
        <taxon>Arionidae</taxon>
        <taxon>Arion</taxon>
    </lineage>
</organism>
<feature type="transmembrane region" description="Helical" evidence="1">
    <location>
        <begin position="48"/>
        <end position="65"/>
    </location>
</feature>
<accession>A0A0B6ZFJ3</accession>
<reference evidence="2" key="1">
    <citation type="submission" date="2014-12" db="EMBL/GenBank/DDBJ databases">
        <title>Insight into the proteome of Arion vulgaris.</title>
        <authorList>
            <person name="Aradska J."/>
            <person name="Bulat T."/>
            <person name="Smidak R."/>
            <person name="Sarate P."/>
            <person name="Gangsoo J."/>
            <person name="Sialana F."/>
            <person name="Bilban M."/>
            <person name="Lubec G."/>
        </authorList>
    </citation>
    <scope>NUCLEOTIDE SEQUENCE</scope>
    <source>
        <tissue evidence="2">Skin</tissue>
    </source>
</reference>
<proteinExistence type="predicted"/>
<sequence length="71" mass="8085">MIIIWHMVLIGAGYVQMVPLEAVGNLLIPVVQTMTYLKTRTHFSSQRVLFMIILYIYGNGVHLLNKAINIL</sequence>